<dbReference type="InterPro" id="IPR051393">
    <property type="entry name" value="ABC_transporter_permease"/>
</dbReference>
<evidence type="ECO:0000256" key="2">
    <source>
        <dbReference type="ARBA" id="ARBA00022448"/>
    </source>
</evidence>
<evidence type="ECO:0000259" key="8">
    <source>
        <dbReference type="PROSITE" id="PS50928"/>
    </source>
</evidence>
<dbReference type="GO" id="GO:0055085">
    <property type="term" value="P:transmembrane transport"/>
    <property type="evidence" value="ECO:0007669"/>
    <property type="project" value="InterPro"/>
</dbReference>
<dbReference type="InterPro" id="IPR000515">
    <property type="entry name" value="MetI-like"/>
</dbReference>
<feature type="transmembrane region" description="Helical" evidence="7">
    <location>
        <begin position="82"/>
        <end position="103"/>
    </location>
</feature>
<reference evidence="9" key="1">
    <citation type="submission" date="2019-09" db="EMBL/GenBank/DDBJ databases">
        <title>Characterisation of the sponge microbiome using genome-centric metagenomics.</title>
        <authorList>
            <person name="Engelberts J.P."/>
            <person name="Robbins S.J."/>
            <person name="De Goeij J.M."/>
            <person name="Aranda M."/>
            <person name="Bell S.C."/>
            <person name="Webster N.S."/>
        </authorList>
    </citation>
    <scope>NUCLEOTIDE SEQUENCE</scope>
    <source>
        <strain evidence="9">SB0664_bin_27</strain>
    </source>
</reference>
<protein>
    <submittedName>
        <fullName evidence="9">Sugar ABC transporter permease</fullName>
    </submittedName>
</protein>
<dbReference type="Gene3D" id="1.10.3720.10">
    <property type="entry name" value="MetI-like"/>
    <property type="match status" value="1"/>
</dbReference>
<proteinExistence type="inferred from homology"/>
<keyword evidence="4 7" id="KW-0812">Transmembrane</keyword>
<dbReference type="AlphaFoldDB" id="A0A6B0YR76"/>
<evidence type="ECO:0000313" key="9">
    <source>
        <dbReference type="EMBL" id="MXY92761.1"/>
    </source>
</evidence>
<evidence type="ECO:0000256" key="5">
    <source>
        <dbReference type="ARBA" id="ARBA00022989"/>
    </source>
</evidence>
<organism evidence="9">
    <name type="scientific">Caldilineaceae bacterium SB0664_bin_27</name>
    <dbReference type="NCBI Taxonomy" id="2605260"/>
    <lineage>
        <taxon>Bacteria</taxon>
        <taxon>Bacillati</taxon>
        <taxon>Chloroflexota</taxon>
        <taxon>Caldilineae</taxon>
        <taxon>Caldilineales</taxon>
        <taxon>Caldilineaceae</taxon>
    </lineage>
</organism>
<dbReference type="PROSITE" id="PS50928">
    <property type="entry name" value="ABC_TM1"/>
    <property type="match status" value="1"/>
</dbReference>
<keyword evidence="6 7" id="KW-0472">Membrane</keyword>
<feature type="transmembrane region" description="Helical" evidence="7">
    <location>
        <begin position="21"/>
        <end position="48"/>
    </location>
</feature>
<evidence type="ECO:0000256" key="3">
    <source>
        <dbReference type="ARBA" id="ARBA00022475"/>
    </source>
</evidence>
<dbReference type="Pfam" id="PF00528">
    <property type="entry name" value="BPD_transp_1"/>
    <property type="match status" value="1"/>
</dbReference>
<evidence type="ECO:0000256" key="7">
    <source>
        <dbReference type="RuleBase" id="RU363032"/>
    </source>
</evidence>
<feature type="transmembrane region" description="Helical" evidence="7">
    <location>
        <begin position="221"/>
        <end position="242"/>
    </location>
</feature>
<evidence type="ECO:0000256" key="6">
    <source>
        <dbReference type="ARBA" id="ARBA00023136"/>
    </source>
</evidence>
<name>A0A6B0YR76_9CHLR</name>
<accession>A0A6B0YR76</accession>
<keyword evidence="2 7" id="KW-0813">Transport</keyword>
<dbReference type="PANTHER" id="PTHR30193:SF1">
    <property type="entry name" value="ABC TRANSPORTER PERMEASE PROTEIN YESP-RELATED"/>
    <property type="match status" value="1"/>
</dbReference>
<keyword evidence="3" id="KW-1003">Cell membrane</keyword>
<feature type="transmembrane region" description="Helical" evidence="7">
    <location>
        <begin position="167"/>
        <end position="187"/>
    </location>
</feature>
<feature type="transmembrane region" description="Helical" evidence="7">
    <location>
        <begin position="115"/>
        <end position="135"/>
    </location>
</feature>
<dbReference type="CDD" id="cd06261">
    <property type="entry name" value="TM_PBP2"/>
    <property type="match status" value="1"/>
</dbReference>
<dbReference type="PANTHER" id="PTHR30193">
    <property type="entry name" value="ABC TRANSPORTER PERMEASE PROTEIN"/>
    <property type="match status" value="1"/>
</dbReference>
<dbReference type="EMBL" id="VXRG01000041">
    <property type="protein sequence ID" value="MXY92761.1"/>
    <property type="molecule type" value="Genomic_DNA"/>
</dbReference>
<dbReference type="SUPFAM" id="SSF161098">
    <property type="entry name" value="MetI-like"/>
    <property type="match status" value="1"/>
</dbReference>
<gene>
    <name evidence="9" type="ORF">F4Y42_04840</name>
</gene>
<comment type="similarity">
    <text evidence="7">Belongs to the binding-protein-dependent transport system permease family.</text>
</comment>
<evidence type="ECO:0000256" key="1">
    <source>
        <dbReference type="ARBA" id="ARBA00004651"/>
    </source>
</evidence>
<evidence type="ECO:0000256" key="4">
    <source>
        <dbReference type="ARBA" id="ARBA00022692"/>
    </source>
</evidence>
<comment type="subcellular location">
    <subcellularLocation>
        <location evidence="1 7">Cell membrane</location>
        <topology evidence="1 7">Multi-pass membrane protein</topology>
    </subcellularLocation>
</comment>
<dbReference type="GO" id="GO:0005886">
    <property type="term" value="C:plasma membrane"/>
    <property type="evidence" value="ECO:0007669"/>
    <property type="project" value="UniProtKB-SubCell"/>
</dbReference>
<sequence>MATAQPKPRLTNAAREALTCYLFLLPWGLGFLAFVIGPVVASFVLGFMDYEIVTPARWVGLANYIELFTDDQRFGMSMGNTLYYVLVFVPFHVIIATLLALLLNQKARGIAVYRTLFYVPSIVPIVAGAILWVWILQPEWGLINSTLAMVGIEGPLWLASLTWSKPALILMALWGSGAAMIIVLAGLQGVPQHLYEAAEIDGANRWQRFQHVTIPMLSPTLFFILVLSVIASFQVFTTAYVMTGGGPAESTLFYMLYLYRRAFVLLDMGYAASMAWILFVAVLALTLVQFKLASRWVYYEAEQS</sequence>
<feature type="domain" description="ABC transmembrane type-1" evidence="8">
    <location>
        <begin position="78"/>
        <end position="289"/>
    </location>
</feature>
<keyword evidence="5 7" id="KW-1133">Transmembrane helix</keyword>
<dbReference type="InterPro" id="IPR035906">
    <property type="entry name" value="MetI-like_sf"/>
</dbReference>
<feature type="transmembrane region" description="Helical" evidence="7">
    <location>
        <begin position="263"/>
        <end position="288"/>
    </location>
</feature>
<comment type="caution">
    <text evidence="9">The sequence shown here is derived from an EMBL/GenBank/DDBJ whole genome shotgun (WGS) entry which is preliminary data.</text>
</comment>